<protein>
    <submittedName>
        <fullName evidence="1">Uncharacterized protein</fullName>
    </submittedName>
</protein>
<evidence type="ECO:0000313" key="2">
    <source>
        <dbReference type="Proteomes" id="UP000006813"/>
    </source>
</evidence>
<evidence type="ECO:0000313" key="1">
    <source>
        <dbReference type="EMBL" id="EHA97365.1"/>
    </source>
</evidence>
<organism evidence="1 2">
    <name type="scientific">Heterocephalus glaber</name>
    <name type="common">Naked mole rat</name>
    <dbReference type="NCBI Taxonomy" id="10181"/>
    <lineage>
        <taxon>Eukaryota</taxon>
        <taxon>Metazoa</taxon>
        <taxon>Chordata</taxon>
        <taxon>Craniata</taxon>
        <taxon>Vertebrata</taxon>
        <taxon>Euteleostomi</taxon>
        <taxon>Mammalia</taxon>
        <taxon>Eutheria</taxon>
        <taxon>Euarchontoglires</taxon>
        <taxon>Glires</taxon>
        <taxon>Rodentia</taxon>
        <taxon>Hystricomorpha</taxon>
        <taxon>Bathyergidae</taxon>
        <taxon>Heterocephalus</taxon>
    </lineage>
</organism>
<dbReference type="InParanoid" id="G5AK05"/>
<reference evidence="1 2" key="1">
    <citation type="journal article" date="2011" name="Nature">
        <title>Genome sequencing reveals insights into physiology and longevity of the naked mole rat.</title>
        <authorList>
            <person name="Kim E.B."/>
            <person name="Fang X."/>
            <person name="Fushan A.A."/>
            <person name="Huang Z."/>
            <person name="Lobanov A.V."/>
            <person name="Han L."/>
            <person name="Marino S.M."/>
            <person name="Sun X."/>
            <person name="Turanov A.A."/>
            <person name="Yang P."/>
            <person name="Yim S.H."/>
            <person name="Zhao X."/>
            <person name="Kasaikina M.V."/>
            <person name="Stoletzki N."/>
            <person name="Peng C."/>
            <person name="Polak P."/>
            <person name="Xiong Z."/>
            <person name="Kiezun A."/>
            <person name="Zhu Y."/>
            <person name="Chen Y."/>
            <person name="Kryukov G.V."/>
            <person name="Zhang Q."/>
            <person name="Peshkin L."/>
            <person name="Yang L."/>
            <person name="Bronson R.T."/>
            <person name="Buffenstein R."/>
            <person name="Wang B."/>
            <person name="Han C."/>
            <person name="Li Q."/>
            <person name="Chen L."/>
            <person name="Zhao W."/>
            <person name="Sunyaev S.R."/>
            <person name="Park T.J."/>
            <person name="Zhang G."/>
            <person name="Wang J."/>
            <person name="Gladyshev V.N."/>
        </authorList>
    </citation>
    <scope>NUCLEOTIDE SEQUENCE [LARGE SCALE GENOMIC DNA]</scope>
</reference>
<sequence length="67" mass="7416">MGSIGSVEIGDPFIWTGGAEKKKDAFSGPSRGHIELPKRLPASSRTFVSNAFETKERTLGRQPFHHY</sequence>
<dbReference type="EMBL" id="JH165550">
    <property type="protein sequence ID" value="EHA97365.1"/>
    <property type="molecule type" value="Genomic_DNA"/>
</dbReference>
<dbReference type="AlphaFoldDB" id="G5AK05"/>
<dbReference type="Proteomes" id="UP000006813">
    <property type="component" value="Unassembled WGS sequence"/>
</dbReference>
<gene>
    <name evidence="1" type="ORF">GW7_15162</name>
</gene>
<proteinExistence type="predicted"/>
<accession>G5AK05</accession>
<name>G5AK05_HETGA</name>